<accession>A0A511QBV9</accession>
<keyword evidence="6 10" id="KW-0732">Signal</keyword>
<dbReference type="EMBL" id="BJXJ01000005">
    <property type="protein sequence ID" value="GEM74697.1"/>
    <property type="molecule type" value="Genomic_DNA"/>
</dbReference>
<evidence type="ECO:0000313" key="11">
    <source>
        <dbReference type="EMBL" id="GEM74697.1"/>
    </source>
</evidence>
<dbReference type="GO" id="GO:0042953">
    <property type="term" value="P:lipoprotein transport"/>
    <property type="evidence" value="ECO:0007669"/>
    <property type="project" value="InterPro"/>
</dbReference>
<reference evidence="11 12" key="1">
    <citation type="submission" date="2019-07" db="EMBL/GenBank/DDBJ databases">
        <title>Whole genome shotgun sequence of Vibrio sagamiensis NBRC 104589.</title>
        <authorList>
            <person name="Hosoyama A."/>
            <person name="Uohara A."/>
            <person name="Ohji S."/>
            <person name="Ichikawa N."/>
        </authorList>
    </citation>
    <scope>NUCLEOTIDE SEQUENCE [LARGE SCALE GENOMIC DNA]</scope>
    <source>
        <strain evidence="11 12">NBRC 104589</strain>
    </source>
</reference>
<evidence type="ECO:0000313" key="12">
    <source>
        <dbReference type="Proteomes" id="UP000321922"/>
    </source>
</evidence>
<dbReference type="Gene3D" id="2.50.20.10">
    <property type="entry name" value="Lipoprotein localisation LolA/LolB/LppX"/>
    <property type="match status" value="1"/>
</dbReference>
<keyword evidence="9 10" id="KW-0143">Chaperone</keyword>
<evidence type="ECO:0000256" key="5">
    <source>
        <dbReference type="ARBA" id="ARBA00022448"/>
    </source>
</evidence>
<evidence type="ECO:0000256" key="7">
    <source>
        <dbReference type="ARBA" id="ARBA00022764"/>
    </source>
</evidence>
<keyword evidence="8 10" id="KW-0653">Protein transport</keyword>
<proteinExistence type="inferred from homology"/>
<protein>
    <recommendedName>
        <fullName evidence="4 10">Outer-membrane lipoprotein carrier protein</fullName>
    </recommendedName>
</protein>
<dbReference type="InterPro" id="IPR004564">
    <property type="entry name" value="OM_lipoprot_carrier_LolA-like"/>
</dbReference>
<sequence precursor="true">MKKLVSATLVPALVFCSMFLSTASASSAKEELSQRLAKNDGFRANFSQQVISPEGDTVMEGEGTVEIARPNQFRWSTTLPDETLLVSDGQTLWYYSPFIEQVSIYKQEQATEQTPFILLTRNRASDWDNYKISQQGDQFTLTPTAVDSTQGQFQINIDVKGMVKGFNVLEQDGQKGLFTFNNVKLGKPKADHFTFTVPDGVEVDDQRN</sequence>
<dbReference type="InterPro" id="IPR029046">
    <property type="entry name" value="LolA/LolB/LppX"/>
</dbReference>
<feature type="signal peptide" evidence="10">
    <location>
        <begin position="1"/>
        <end position="28"/>
    </location>
</feature>
<feature type="chain" id="PRO_5022274436" description="Outer-membrane lipoprotein carrier protein" evidence="10">
    <location>
        <begin position="29"/>
        <end position="208"/>
    </location>
</feature>
<evidence type="ECO:0000256" key="1">
    <source>
        <dbReference type="ARBA" id="ARBA00004418"/>
    </source>
</evidence>
<comment type="subcellular location">
    <subcellularLocation>
        <location evidence="1 10">Periplasm</location>
    </subcellularLocation>
</comment>
<dbReference type="InterPro" id="IPR018323">
    <property type="entry name" value="OM_lipoprot_carrier_LolA_Pbac"/>
</dbReference>
<evidence type="ECO:0000256" key="8">
    <source>
        <dbReference type="ARBA" id="ARBA00022927"/>
    </source>
</evidence>
<evidence type="ECO:0000256" key="2">
    <source>
        <dbReference type="ARBA" id="ARBA00007615"/>
    </source>
</evidence>
<evidence type="ECO:0000256" key="10">
    <source>
        <dbReference type="HAMAP-Rule" id="MF_00240"/>
    </source>
</evidence>
<dbReference type="PANTHER" id="PTHR35869:SF1">
    <property type="entry name" value="OUTER-MEMBRANE LIPOPROTEIN CARRIER PROTEIN"/>
    <property type="match status" value="1"/>
</dbReference>
<organism evidence="11 12">
    <name type="scientific">Vibrio sagamiensis NBRC 104589</name>
    <dbReference type="NCBI Taxonomy" id="1219064"/>
    <lineage>
        <taxon>Bacteria</taxon>
        <taxon>Pseudomonadati</taxon>
        <taxon>Pseudomonadota</taxon>
        <taxon>Gammaproteobacteria</taxon>
        <taxon>Vibrionales</taxon>
        <taxon>Vibrionaceae</taxon>
        <taxon>Vibrio</taxon>
    </lineage>
</organism>
<dbReference type="Pfam" id="PF03548">
    <property type="entry name" value="LolA"/>
    <property type="match status" value="1"/>
</dbReference>
<dbReference type="Proteomes" id="UP000321922">
    <property type="component" value="Unassembled WGS sequence"/>
</dbReference>
<evidence type="ECO:0000256" key="4">
    <source>
        <dbReference type="ARBA" id="ARBA00014035"/>
    </source>
</evidence>
<dbReference type="GO" id="GO:0030288">
    <property type="term" value="C:outer membrane-bounded periplasmic space"/>
    <property type="evidence" value="ECO:0007669"/>
    <property type="project" value="TreeGrafter"/>
</dbReference>
<dbReference type="OrthoDB" id="9787361at2"/>
<evidence type="ECO:0000256" key="3">
    <source>
        <dbReference type="ARBA" id="ARBA00011245"/>
    </source>
</evidence>
<comment type="subunit">
    <text evidence="3 10">Monomer.</text>
</comment>
<comment type="function">
    <text evidence="10">Participates in the translocation of lipoproteins from the inner membrane to the outer membrane. Only forms a complex with a lipoprotein if the residue after the N-terminal Cys is not an aspartate (The Asp acts as a targeting signal to indicate that the lipoprotein should stay in the inner membrane).</text>
</comment>
<dbReference type="SUPFAM" id="SSF89392">
    <property type="entry name" value="Prokaryotic lipoproteins and lipoprotein localization factors"/>
    <property type="match status" value="1"/>
</dbReference>
<name>A0A511QBV9_9VIBR</name>
<dbReference type="AlphaFoldDB" id="A0A511QBV9"/>
<gene>
    <name evidence="10 11" type="primary">lolA</name>
    <name evidence="11" type="ORF">VSA01S_08090</name>
</gene>
<dbReference type="NCBIfam" id="TIGR00547">
    <property type="entry name" value="lolA"/>
    <property type="match status" value="1"/>
</dbReference>
<dbReference type="CDD" id="cd16325">
    <property type="entry name" value="LolA"/>
    <property type="match status" value="1"/>
</dbReference>
<keyword evidence="12" id="KW-1185">Reference proteome</keyword>
<comment type="caution">
    <text evidence="11">The sequence shown here is derived from an EMBL/GenBank/DDBJ whole genome shotgun (WGS) entry which is preliminary data.</text>
</comment>
<comment type="similarity">
    <text evidence="2 10">Belongs to the LolA family.</text>
</comment>
<keyword evidence="7 10" id="KW-0574">Periplasm</keyword>
<dbReference type="PANTHER" id="PTHR35869">
    <property type="entry name" value="OUTER-MEMBRANE LIPOPROTEIN CARRIER PROTEIN"/>
    <property type="match status" value="1"/>
</dbReference>
<evidence type="ECO:0000256" key="6">
    <source>
        <dbReference type="ARBA" id="ARBA00022729"/>
    </source>
</evidence>
<evidence type="ECO:0000256" key="9">
    <source>
        <dbReference type="ARBA" id="ARBA00023186"/>
    </source>
</evidence>
<dbReference type="HAMAP" id="MF_00240">
    <property type="entry name" value="LolA"/>
    <property type="match status" value="1"/>
</dbReference>
<dbReference type="GO" id="GO:0044874">
    <property type="term" value="P:lipoprotein localization to outer membrane"/>
    <property type="evidence" value="ECO:0007669"/>
    <property type="project" value="UniProtKB-UniRule"/>
</dbReference>
<keyword evidence="11" id="KW-0449">Lipoprotein</keyword>
<keyword evidence="5 10" id="KW-0813">Transport</keyword>